<reference evidence="1 2" key="1">
    <citation type="submission" date="2019-04" db="EMBL/GenBank/DDBJ databases">
        <title>Streptomyces oryziradicis sp. nov., a novel actinomycete isolated from rhizosphere soil of rice (Oryza sativa L.).</title>
        <authorList>
            <person name="Li C."/>
        </authorList>
    </citation>
    <scope>NUCLEOTIDE SEQUENCE [LARGE SCALE GENOMIC DNA]</scope>
    <source>
        <strain evidence="1 2">NEAU-C40</strain>
    </source>
</reference>
<proteinExistence type="predicted"/>
<evidence type="ECO:0008006" key="3">
    <source>
        <dbReference type="Google" id="ProtNLM"/>
    </source>
</evidence>
<comment type="caution">
    <text evidence="1">The sequence shown here is derived from an EMBL/GenBank/DDBJ whole genome shotgun (WGS) entry which is preliminary data.</text>
</comment>
<dbReference type="RefSeq" id="WP_136730144.1">
    <property type="nucleotide sequence ID" value="NZ_SUMC01000116.1"/>
</dbReference>
<sequence length="161" mass="17712">MTTLAQVNFSDLIQKPRATVARLSGTFAGLRLVRRGEPDLYITTADRAEQTAEVVRSNTLMFHSLLKDEGAPQGLLRRALADAHPWVRFLPSRDTDLFLDELIEVSRASVELDTVAAIYQVITEWKHTAEVWADPELATALGPKAAGEDFGPVPMPQGSVE</sequence>
<dbReference type="Proteomes" id="UP000305778">
    <property type="component" value="Unassembled WGS sequence"/>
</dbReference>
<protein>
    <recommendedName>
        <fullName evidence="3">Prevent-host-death protein</fullName>
    </recommendedName>
</protein>
<organism evidence="1 2">
    <name type="scientific">Actinacidiphila oryziradicis</name>
    <dbReference type="NCBI Taxonomy" id="2571141"/>
    <lineage>
        <taxon>Bacteria</taxon>
        <taxon>Bacillati</taxon>
        <taxon>Actinomycetota</taxon>
        <taxon>Actinomycetes</taxon>
        <taxon>Kitasatosporales</taxon>
        <taxon>Streptomycetaceae</taxon>
        <taxon>Actinacidiphila</taxon>
    </lineage>
</organism>
<keyword evidence="2" id="KW-1185">Reference proteome</keyword>
<accession>A0A4U0RWF3</accession>
<dbReference type="EMBL" id="SUMC01000116">
    <property type="protein sequence ID" value="TJZ99150.1"/>
    <property type="molecule type" value="Genomic_DNA"/>
</dbReference>
<name>A0A4U0RWF3_9ACTN</name>
<evidence type="ECO:0000313" key="1">
    <source>
        <dbReference type="EMBL" id="TJZ99150.1"/>
    </source>
</evidence>
<evidence type="ECO:0000313" key="2">
    <source>
        <dbReference type="Proteomes" id="UP000305778"/>
    </source>
</evidence>
<dbReference type="AlphaFoldDB" id="A0A4U0RWF3"/>
<gene>
    <name evidence="1" type="ORF">FCI23_46965</name>
</gene>
<dbReference type="OrthoDB" id="3378334at2"/>